<feature type="transmembrane region" description="Helical" evidence="6">
    <location>
        <begin position="58"/>
        <end position="78"/>
    </location>
</feature>
<keyword evidence="4 6" id="KW-1133">Transmembrane helix</keyword>
<comment type="subcellular location">
    <subcellularLocation>
        <location evidence="1">Cell membrane</location>
        <topology evidence="1">Multi-pass membrane protein</topology>
    </subcellularLocation>
</comment>
<dbReference type="NCBIfam" id="NF002460">
    <property type="entry name" value="PRK01658.1"/>
    <property type="match status" value="1"/>
</dbReference>
<evidence type="ECO:0000256" key="6">
    <source>
        <dbReference type="SAM" id="Phobius"/>
    </source>
</evidence>
<dbReference type="PATRIC" id="fig|1705561.3.peg.4451"/>
<reference evidence="7 8" key="1">
    <citation type="submission" date="2015-08" db="EMBL/GenBank/DDBJ databases">
        <title>Draft genome sequence of cellulolytic and xylanolytic Paenibacillus sp. A59, isolated from a decaying forest soil from Patagonia, Argentina.</title>
        <authorList>
            <person name="Ghio S."/>
            <person name="Caceres A.M."/>
            <person name="Talia P."/>
            <person name="Grasso D."/>
            <person name="Campos E."/>
        </authorList>
    </citation>
    <scope>NUCLEOTIDE SEQUENCE [LARGE SCALE GENOMIC DNA]</scope>
    <source>
        <strain evidence="7 8">A59</strain>
    </source>
</reference>
<dbReference type="EMBL" id="LITU01000070">
    <property type="protein sequence ID" value="KOY14505.1"/>
    <property type="molecule type" value="Genomic_DNA"/>
</dbReference>
<dbReference type="RefSeq" id="WP_053782696.1">
    <property type="nucleotide sequence ID" value="NZ_LITU01000070.1"/>
</dbReference>
<evidence type="ECO:0000256" key="5">
    <source>
        <dbReference type="ARBA" id="ARBA00023136"/>
    </source>
</evidence>
<dbReference type="OrthoDB" id="3176438at2"/>
<dbReference type="InterPro" id="IPR005538">
    <property type="entry name" value="LrgA/CidA"/>
</dbReference>
<dbReference type="GO" id="GO:0005886">
    <property type="term" value="C:plasma membrane"/>
    <property type="evidence" value="ECO:0007669"/>
    <property type="project" value="UniProtKB-SubCell"/>
</dbReference>
<evidence type="ECO:0000256" key="2">
    <source>
        <dbReference type="ARBA" id="ARBA00022475"/>
    </source>
</evidence>
<evidence type="ECO:0000256" key="3">
    <source>
        <dbReference type="ARBA" id="ARBA00022692"/>
    </source>
</evidence>
<gene>
    <name evidence="7" type="ORF">AMS66_21335</name>
</gene>
<evidence type="ECO:0000313" key="8">
    <source>
        <dbReference type="Proteomes" id="UP000037688"/>
    </source>
</evidence>
<dbReference type="Proteomes" id="UP000037688">
    <property type="component" value="Unassembled WGS sequence"/>
</dbReference>
<protein>
    <submittedName>
        <fullName evidence="7">Holin</fullName>
    </submittedName>
</protein>
<dbReference type="Pfam" id="PF03788">
    <property type="entry name" value="LrgA"/>
    <property type="match status" value="1"/>
</dbReference>
<sequence>MKKWGLGILQVALLMAFSLLMDQLARALHLPVPGSIVGMIVLFILLQTRVVKLRWIEIGAAWLLGELLLFFIPSAVGIMNYMPMLEQDGLQILFIVLLSTFLVMACTGLVATRIAKRKERHTG</sequence>
<evidence type="ECO:0000313" key="7">
    <source>
        <dbReference type="EMBL" id="KOY14505.1"/>
    </source>
</evidence>
<dbReference type="PANTHER" id="PTHR33931:SF2">
    <property type="entry name" value="HOLIN-LIKE PROTEIN CIDA"/>
    <property type="match status" value="1"/>
</dbReference>
<dbReference type="AlphaFoldDB" id="A0A0N0C3L1"/>
<accession>A0A0N0C3L1</accession>
<evidence type="ECO:0000256" key="1">
    <source>
        <dbReference type="ARBA" id="ARBA00004651"/>
    </source>
</evidence>
<dbReference type="PANTHER" id="PTHR33931">
    <property type="entry name" value="HOLIN-LIKE PROTEIN CIDA-RELATED"/>
    <property type="match status" value="1"/>
</dbReference>
<evidence type="ECO:0000256" key="4">
    <source>
        <dbReference type="ARBA" id="ARBA00022989"/>
    </source>
</evidence>
<keyword evidence="2" id="KW-1003">Cell membrane</keyword>
<keyword evidence="8" id="KW-1185">Reference proteome</keyword>
<keyword evidence="5 6" id="KW-0472">Membrane</keyword>
<name>A0A0N0C3L1_9BACL</name>
<proteinExistence type="predicted"/>
<organism evidence="7 8">
    <name type="scientific">Paenibacillus xylanivorans</name>
    <dbReference type="NCBI Taxonomy" id="1705561"/>
    <lineage>
        <taxon>Bacteria</taxon>
        <taxon>Bacillati</taxon>
        <taxon>Bacillota</taxon>
        <taxon>Bacilli</taxon>
        <taxon>Bacillales</taxon>
        <taxon>Paenibacillaceae</taxon>
        <taxon>Paenibacillus</taxon>
    </lineage>
</organism>
<comment type="caution">
    <text evidence="7">The sequence shown here is derived from an EMBL/GenBank/DDBJ whole genome shotgun (WGS) entry which is preliminary data.</text>
</comment>
<keyword evidence="3 6" id="KW-0812">Transmembrane</keyword>
<feature type="transmembrane region" description="Helical" evidence="6">
    <location>
        <begin position="90"/>
        <end position="111"/>
    </location>
</feature>
<feature type="transmembrane region" description="Helical" evidence="6">
    <location>
        <begin position="28"/>
        <end position="46"/>
    </location>
</feature>